<protein>
    <submittedName>
        <fullName evidence="3">Triacylglycerol lipase</fullName>
    </submittedName>
</protein>
<dbReference type="InterPro" id="IPR013094">
    <property type="entry name" value="AB_hydrolase_3"/>
</dbReference>
<gene>
    <name evidence="3" type="ORF">A1O7_08575</name>
</gene>
<dbReference type="InterPro" id="IPR029058">
    <property type="entry name" value="AB_hydrolase_fold"/>
</dbReference>
<dbReference type="EMBL" id="AMGW01000006">
    <property type="protein sequence ID" value="EXJ55646.1"/>
    <property type="molecule type" value="Genomic_DNA"/>
</dbReference>
<dbReference type="Proteomes" id="UP000019473">
    <property type="component" value="Unassembled WGS sequence"/>
</dbReference>
<dbReference type="eggNOG" id="KOG1515">
    <property type="taxonomic scope" value="Eukaryota"/>
</dbReference>
<evidence type="ECO:0000313" key="3">
    <source>
        <dbReference type="EMBL" id="EXJ55646.1"/>
    </source>
</evidence>
<reference evidence="3 4" key="1">
    <citation type="submission" date="2013-03" db="EMBL/GenBank/DDBJ databases">
        <title>The Genome Sequence of Cladophialophora yegresii CBS 114405.</title>
        <authorList>
            <consortium name="The Broad Institute Genomics Platform"/>
            <person name="Cuomo C."/>
            <person name="de Hoog S."/>
            <person name="Gorbushina A."/>
            <person name="Walker B."/>
            <person name="Young S.K."/>
            <person name="Zeng Q."/>
            <person name="Gargeya S."/>
            <person name="Fitzgerald M."/>
            <person name="Haas B."/>
            <person name="Abouelleil A."/>
            <person name="Allen A.W."/>
            <person name="Alvarado L."/>
            <person name="Arachchi H.M."/>
            <person name="Berlin A.M."/>
            <person name="Chapman S.B."/>
            <person name="Gainer-Dewar J."/>
            <person name="Goldberg J."/>
            <person name="Griggs A."/>
            <person name="Gujja S."/>
            <person name="Hansen M."/>
            <person name="Howarth C."/>
            <person name="Imamovic A."/>
            <person name="Ireland A."/>
            <person name="Larimer J."/>
            <person name="McCowan C."/>
            <person name="Murphy C."/>
            <person name="Pearson M."/>
            <person name="Poon T.W."/>
            <person name="Priest M."/>
            <person name="Roberts A."/>
            <person name="Saif S."/>
            <person name="Shea T."/>
            <person name="Sisk P."/>
            <person name="Sykes S."/>
            <person name="Wortman J."/>
            <person name="Nusbaum C."/>
            <person name="Birren B."/>
        </authorList>
    </citation>
    <scope>NUCLEOTIDE SEQUENCE [LARGE SCALE GENOMIC DNA]</scope>
    <source>
        <strain evidence="3 4">CBS 114405</strain>
    </source>
</reference>
<dbReference type="InterPro" id="IPR050300">
    <property type="entry name" value="GDXG_lipolytic_enzyme"/>
</dbReference>
<dbReference type="GeneID" id="19183141"/>
<dbReference type="RefSeq" id="XP_007760756.1">
    <property type="nucleotide sequence ID" value="XM_007762566.1"/>
</dbReference>
<dbReference type="SUPFAM" id="SSF53474">
    <property type="entry name" value="alpha/beta-Hydrolases"/>
    <property type="match status" value="1"/>
</dbReference>
<comment type="caution">
    <text evidence="3">The sequence shown here is derived from an EMBL/GenBank/DDBJ whole genome shotgun (WGS) entry which is preliminary data.</text>
</comment>
<organism evidence="3 4">
    <name type="scientific">Cladophialophora yegresii CBS 114405</name>
    <dbReference type="NCBI Taxonomy" id="1182544"/>
    <lineage>
        <taxon>Eukaryota</taxon>
        <taxon>Fungi</taxon>
        <taxon>Dikarya</taxon>
        <taxon>Ascomycota</taxon>
        <taxon>Pezizomycotina</taxon>
        <taxon>Eurotiomycetes</taxon>
        <taxon>Chaetothyriomycetidae</taxon>
        <taxon>Chaetothyriales</taxon>
        <taxon>Herpotrichiellaceae</taxon>
        <taxon>Cladophialophora</taxon>
    </lineage>
</organism>
<evidence type="ECO:0000259" key="2">
    <source>
        <dbReference type="Pfam" id="PF07859"/>
    </source>
</evidence>
<dbReference type="Pfam" id="PF07859">
    <property type="entry name" value="Abhydrolase_3"/>
    <property type="match status" value="1"/>
</dbReference>
<dbReference type="PANTHER" id="PTHR48081:SF8">
    <property type="entry name" value="ALPHA_BETA HYDROLASE FOLD-3 DOMAIN-CONTAINING PROTEIN-RELATED"/>
    <property type="match status" value="1"/>
</dbReference>
<dbReference type="STRING" id="1182544.W9VTZ5"/>
<dbReference type="AlphaFoldDB" id="W9VTZ5"/>
<dbReference type="PANTHER" id="PTHR48081">
    <property type="entry name" value="AB HYDROLASE SUPERFAMILY PROTEIN C4A8.06C"/>
    <property type="match status" value="1"/>
</dbReference>
<dbReference type="OrthoDB" id="408631at2759"/>
<proteinExistence type="predicted"/>
<evidence type="ECO:0000256" key="1">
    <source>
        <dbReference type="ARBA" id="ARBA00022801"/>
    </source>
</evidence>
<dbReference type="VEuPathDB" id="FungiDB:A1O7_08575"/>
<keyword evidence="1" id="KW-0378">Hydrolase</keyword>
<dbReference type="HOGENOM" id="CLU_012494_6_2_1"/>
<keyword evidence="4" id="KW-1185">Reference proteome</keyword>
<name>W9VTZ5_9EURO</name>
<accession>W9VTZ5</accession>
<dbReference type="GO" id="GO:0016787">
    <property type="term" value="F:hydrolase activity"/>
    <property type="evidence" value="ECO:0007669"/>
    <property type="project" value="UniProtKB-KW"/>
</dbReference>
<evidence type="ECO:0000313" key="4">
    <source>
        <dbReference type="Proteomes" id="UP000019473"/>
    </source>
</evidence>
<dbReference type="Gene3D" id="3.40.50.1820">
    <property type="entry name" value="alpha/beta hydrolase"/>
    <property type="match status" value="1"/>
</dbReference>
<feature type="domain" description="Alpha/beta hydrolase fold-3" evidence="2">
    <location>
        <begin position="121"/>
        <end position="335"/>
    </location>
</feature>
<sequence length="360" mass="39521">MTTTPSARQSDPEKAEMVAQLAPVQLQSPPNPLHPSVQDRLHPEYVAFYNKYILHAQQVHLLPVDVARISGTVPPSHSKPLPVGKVHDLLLSRRETPGPGVPIRCFIPPGVPPRSGWPLVHYYHGGGWVFGAIDTENTVCTHMCVRSRAVVITTDYRLAPEDPFPAAIHDAWESFLWSTSSQGQSCLKLDLGRVAISGASAGANIAAVIAQKAVLRPQPGVSLRSQVLVVPVTDNTATPYSSPTWKAFEFTAHLPAKKMLWYRHHYLPNKGDWSNREASPLLAPDDVFRLLPRSYIIVGELDVLRHDGEEYARKLTANGVPTELSVAEGMPHPFLAMDAVLEAGRTAITNICEELTRVFA</sequence>